<dbReference type="Proteomes" id="UP000193642">
    <property type="component" value="Unassembled WGS sequence"/>
</dbReference>
<keyword evidence="4" id="KW-1185">Reference proteome</keyword>
<feature type="transmembrane region" description="Helical" evidence="2">
    <location>
        <begin position="91"/>
        <end position="109"/>
    </location>
</feature>
<dbReference type="EMBL" id="MCGO01000010">
    <property type="protein sequence ID" value="ORY48977.1"/>
    <property type="molecule type" value="Genomic_DNA"/>
</dbReference>
<protein>
    <submittedName>
        <fullName evidence="3">Uncharacterized protein</fullName>
    </submittedName>
</protein>
<dbReference type="AlphaFoldDB" id="A0A1Y2CPT7"/>
<keyword evidence="2" id="KW-0812">Transmembrane</keyword>
<evidence type="ECO:0000313" key="4">
    <source>
        <dbReference type="Proteomes" id="UP000193642"/>
    </source>
</evidence>
<feature type="transmembrane region" description="Helical" evidence="2">
    <location>
        <begin position="269"/>
        <end position="287"/>
    </location>
</feature>
<feature type="transmembrane region" description="Helical" evidence="2">
    <location>
        <begin position="327"/>
        <end position="348"/>
    </location>
</feature>
<keyword evidence="2" id="KW-1133">Transmembrane helix</keyword>
<sequence length="457" mass="51334">MTTETPPSSSSRDKSNTSSSTGQSSVANSNASTASTAIPTFQEAAEKAVSLLEDRWANHNRTVLSSFAFGVLLAADGTIRALRSPVTRKHLLNVFTTLAITIVIVYILGQVATLPVRILRRVVWGVTWAATLDSSHHNSEFLQYFDLVVGYVWKGFFGIMLAMPELGLYVVRYYFPGPMDRIFHESLTLFMGEIENPNFRLTKNATQVINESFDPKNEKKVWYGNLQAFFSRYWSRIKILLLVWALSFIPILGRLAWPSATFFYIGAKVNYPFAGLIFVLSFVHPTLGKYVRGPLMRAVLELRALARELVEPYLSRSKMTREQKQNWLAKHDAVIVGFALPLFLLHWIPLVGPALYFALATSASARLCLELFDAIDFQEMDGQASRRGVFEPRLGFVKKDIAEKVLVIAASSDVLLEAGRDIGFRYSDMALKRVLPILSSLMQQNQEAKTEQKAKTE</sequence>
<dbReference type="PANTHER" id="PTHR38421">
    <property type="entry name" value="TRANSMEMBRANE PROTEIN USGS"/>
    <property type="match status" value="1"/>
</dbReference>
<feature type="transmembrane region" description="Helical" evidence="2">
    <location>
        <begin position="151"/>
        <end position="171"/>
    </location>
</feature>
<name>A0A1Y2CPT7_9FUNG</name>
<feature type="region of interest" description="Disordered" evidence="1">
    <location>
        <begin position="1"/>
        <end position="31"/>
    </location>
</feature>
<comment type="caution">
    <text evidence="3">The sequence shown here is derived from an EMBL/GenBank/DDBJ whole genome shotgun (WGS) entry which is preliminary data.</text>
</comment>
<proteinExistence type="predicted"/>
<evidence type="ECO:0000313" key="3">
    <source>
        <dbReference type="EMBL" id="ORY48977.1"/>
    </source>
</evidence>
<evidence type="ECO:0000256" key="2">
    <source>
        <dbReference type="SAM" id="Phobius"/>
    </source>
</evidence>
<dbReference type="PANTHER" id="PTHR38421:SF1">
    <property type="entry name" value="TRANSMEMBRANE PROTEIN"/>
    <property type="match status" value="1"/>
</dbReference>
<gene>
    <name evidence="3" type="ORF">BCR33DRAFT_15206</name>
</gene>
<reference evidence="3 4" key="1">
    <citation type="submission" date="2016-07" db="EMBL/GenBank/DDBJ databases">
        <title>Pervasive Adenine N6-methylation of Active Genes in Fungi.</title>
        <authorList>
            <consortium name="DOE Joint Genome Institute"/>
            <person name="Mondo S.J."/>
            <person name="Dannebaum R.O."/>
            <person name="Kuo R.C."/>
            <person name="Labutti K."/>
            <person name="Haridas S."/>
            <person name="Kuo A."/>
            <person name="Salamov A."/>
            <person name="Ahrendt S.R."/>
            <person name="Lipzen A."/>
            <person name="Sullivan W."/>
            <person name="Andreopoulos W.B."/>
            <person name="Clum A."/>
            <person name="Lindquist E."/>
            <person name="Daum C."/>
            <person name="Ramamoorthy G.K."/>
            <person name="Gryganskyi A."/>
            <person name="Culley D."/>
            <person name="Magnuson J.K."/>
            <person name="James T.Y."/>
            <person name="O'Malley M.A."/>
            <person name="Stajich J.E."/>
            <person name="Spatafora J.W."/>
            <person name="Visel A."/>
            <person name="Grigoriev I.V."/>
        </authorList>
    </citation>
    <scope>NUCLEOTIDE SEQUENCE [LARGE SCALE GENOMIC DNA]</scope>
    <source>
        <strain evidence="3 4">JEL800</strain>
    </source>
</reference>
<accession>A0A1Y2CPT7</accession>
<evidence type="ECO:0000256" key="1">
    <source>
        <dbReference type="SAM" id="MobiDB-lite"/>
    </source>
</evidence>
<feature type="transmembrane region" description="Helical" evidence="2">
    <location>
        <begin position="239"/>
        <end position="257"/>
    </location>
</feature>
<feature type="compositionally biased region" description="Low complexity" evidence="1">
    <location>
        <begin position="16"/>
        <end position="31"/>
    </location>
</feature>
<keyword evidence="2" id="KW-0472">Membrane</keyword>
<dbReference type="OrthoDB" id="10041630at2759"/>
<organism evidence="3 4">
    <name type="scientific">Rhizoclosmatium globosum</name>
    <dbReference type="NCBI Taxonomy" id="329046"/>
    <lineage>
        <taxon>Eukaryota</taxon>
        <taxon>Fungi</taxon>
        <taxon>Fungi incertae sedis</taxon>
        <taxon>Chytridiomycota</taxon>
        <taxon>Chytridiomycota incertae sedis</taxon>
        <taxon>Chytridiomycetes</taxon>
        <taxon>Chytridiales</taxon>
        <taxon>Chytriomycetaceae</taxon>
        <taxon>Rhizoclosmatium</taxon>
    </lineage>
</organism>